<dbReference type="CDD" id="cd09872">
    <property type="entry name" value="PIN_Sll0205-like"/>
    <property type="match status" value="1"/>
</dbReference>
<feature type="domain" description="PIN" evidence="1">
    <location>
        <begin position="4"/>
        <end position="122"/>
    </location>
</feature>
<dbReference type="RefSeq" id="WP_053822086.1">
    <property type="nucleotide sequence ID" value="NZ_BAAAEB010000005.1"/>
</dbReference>
<gene>
    <name evidence="2" type="ORF">HLB16_13005</name>
</gene>
<dbReference type="PANTHER" id="PTHR36173:SF2">
    <property type="entry name" value="RIBONUCLEASE VAPC16"/>
    <property type="match status" value="1"/>
</dbReference>
<dbReference type="InterPro" id="IPR052919">
    <property type="entry name" value="TA_system_RNase"/>
</dbReference>
<dbReference type="Proteomes" id="UP000542973">
    <property type="component" value="Unassembled WGS sequence"/>
</dbReference>
<dbReference type="InterPro" id="IPR002716">
    <property type="entry name" value="PIN_dom"/>
</dbReference>
<accession>A0A849BGS7</accession>
<evidence type="ECO:0000313" key="2">
    <source>
        <dbReference type="EMBL" id="NNH11797.1"/>
    </source>
</evidence>
<dbReference type="InterPro" id="IPR029060">
    <property type="entry name" value="PIN-like_dom_sf"/>
</dbReference>
<dbReference type="SUPFAM" id="SSF88723">
    <property type="entry name" value="PIN domain-like"/>
    <property type="match status" value="1"/>
</dbReference>
<sequence>MILLLDTQVAIWAAQDSPRLSGPARALLIDPGNEVVVSAVSLWEIAIKFASGKLPFSPAMAMAAFRASGYRSLAMTEAHAGMVANLPEVDDHKDPFDRMLVAQALAESMRLVTADTKLARYPVGCIEPV</sequence>
<name>A0A849BGS7_9BURK</name>
<proteinExistence type="predicted"/>
<dbReference type="EMBL" id="JABEMD010000019">
    <property type="protein sequence ID" value="NNH11797.1"/>
    <property type="molecule type" value="Genomic_DNA"/>
</dbReference>
<reference evidence="2 3" key="1">
    <citation type="submission" date="2020-05" db="EMBL/GenBank/DDBJ databases">
        <title>MicrobeNet Type strains.</title>
        <authorList>
            <person name="Nicholson A.C."/>
        </authorList>
    </citation>
    <scope>NUCLEOTIDE SEQUENCE [LARGE SCALE GENOMIC DNA]</scope>
    <source>
        <strain evidence="2 3">ATCC 700815</strain>
    </source>
</reference>
<dbReference type="InterPro" id="IPR041705">
    <property type="entry name" value="PIN_Sll0205"/>
</dbReference>
<organism evidence="2 3">
    <name type="scientific">Cupriavidus gilardii</name>
    <dbReference type="NCBI Taxonomy" id="82541"/>
    <lineage>
        <taxon>Bacteria</taxon>
        <taxon>Pseudomonadati</taxon>
        <taxon>Pseudomonadota</taxon>
        <taxon>Betaproteobacteria</taxon>
        <taxon>Burkholderiales</taxon>
        <taxon>Burkholderiaceae</taxon>
        <taxon>Cupriavidus</taxon>
    </lineage>
</organism>
<dbReference type="Gene3D" id="3.40.50.1010">
    <property type="entry name" value="5'-nuclease"/>
    <property type="match status" value="1"/>
</dbReference>
<evidence type="ECO:0000259" key="1">
    <source>
        <dbReference type="Pfam" id="PF01850"/>
    </source>
</evidence>
<evidence type="ECO:0000313" key="3">
    <source>
        <dbReference type="Proteomes" id="UP000542973"/>
    </source>
</evidence>
<dbReference type="PANTHER" id="PTHR36173">
    <property type="entry name" value="RIBONUCLEASE VAPC16-RELATED"/>
    <property type="match status" value="1"/>
</dbReference>
<dbReference type="AlphaFoldDB" id="A0A849BGS7"/>
<comment type="caution">
    <text evidence="2">The sequence shown here is derived from an EMBL/GenBank/DDBJ whole genome shotgun (WGS) entry which is preliminary data.</text>
</comment>
<dbReference type="Pfam" id="PF01850">
    <property type="entry name" value="PIN"/>
    <property type="match status" value="1"/>
</dbReference>
<protein>
    <submittedName>
        <fullName evidence="2">Type II toxin-antitoxin system VapC family toxin</fullName>
    </submittedName>
</protein>